<evidence type="ECO:0000313" key="7">
    <source>
        <dbReference type="EMBL" id="KHJ33553.1"/>
    </source>
</evidence>
<proteinExistence type="predicted"/>
<sequence>MSQLEESPIFERDHLRNPRLWVMKKKAYITGFVLLTAFTATLGTPIYVGAIQIIQHEFHITVTLSVLPSSLYALALGFGALLTSSFSEIYGRRIIYQLTLPGALLLTALASISTKFFYLVLFKTLAGIFSAPSLTVGVGVLNDMWDPTEDRDGIIVAVLFILTIIWATQIGPVASISLIETWRNWQWVFHISSLLLVFCVIAILIIPETYAPQIQRQYAREHGGFVEYRRFSWYVVVQTISRPLHMLLVEPILFPTGLVLAITQSVIFSYYIAYAYLFESVYGFTQIQVGMTFAPLVLGSLLAVPVVVLCDKCLYQKALRQAFDQNRKIAPEERLYPAMMSSFTMPISLFW</sequence>
<evidence type="ECO:0000256" key="2">
    <source>
        <dbReference type="ARBA" id="ARBA00022692"/>
    </source>
</evidence>
<feature type="transmembrane region" description="Helical" evidence="5">
    <location>
        <begin position="185"/>
        <end position="206"/>
    </location>
</feature>
<keyword evidence="8" id="KW-1185">Reference proteome</keyword>
<evidence type="ECO:0000259" key="6">
    <source>
        <dbReference type="PROSITE" id="PS50850"/>
    </source>
</evidence>
<dbReference type="GO" id="GO:0005886">
    <property type="term" value="C:plasma membrane"/>
    <property type="evidence" value="ECO:0007669"/>
    <property type="project" value="TreeGrafter"/>
</dbReference>
<dbReference type="EMBL" id="JNVN01001363">
    <property type="protein sequence ID" value="KHJ33553.1"/>
    <property type="molecule type" value="Genomic_DNA"/>
</dbReference>
<feature type="transmembrane region" description="Helical" evidence="5">
    <location>
        <begin position="118"/>
        <end position="141"/>
    </location>
</feature>
<feature type="transmembrane region" description="Helical" evidence="5">
    <location>
        <begin position="27"/>
        <end position="54"/>
    </location>
</feature>
<feature type="domain" description="Major facilitator superfamily (MFS) profile" evidence="6">
    <location>
        <begin position="29"/>
        <end position="351"/>
    </location>
</feature>
<feature type="transmembrane region" description="Helical" evidence="5">
    <location>
        <begin position="153"/>
        <end position="179"/>
    </location>
</feature>
<feature type="transmembrane region" description="Helical" evidence="5">
    <location>
        <begin position="94"/>
        <end position="112"/>
    </location>
</feature>
<name>A0A0B1P5K1_UNCNE</name>
<dbReference type="Pfam" id="PF07690">
    <property type="entry name" value="MFS_1"/>
    <property type="match status" value="1"/>
</dbReference>
<evidence type="ECO:0000313" key="8">
    <source>
        <dbReference type="Proteomes" id="UP000030854"/>
    </source>
</evidence>
<dbReference type="AlphaFoldDB" id="A0A0B1P5K1"/>
<evidence type="ECO:0000256" key="3">
    <source>
        <dbReference type="ARBA" id="ARBA00022989"/>
    </source>
</evidence>
<evidence type="ECO:0000256" key="4">
    <source>
        <dbReference type="ARBA" id="ARBA00023136"/>
    </source>
</evidence>
<keyword evidence="4 5" id="KW-0472">Membrane</keyword>
<gene>
    <name evidence="7" type="ORF">EV44_g3631</name>
</gene>
<feature type="transmembrane region" description="Helical" evidence="5">
    <location>
        <begin position="252"/>
        <end position="277"/>
    </location>
</feature>
<organism evidence="7 8">
    <name type="scientific">Uncinula necator</name>
    <name type="common">Grape powdery mildew</name>
    <dbReference type="NCBI Taxonomy" id="52586"/>
    <lineage>
        <taxon>Eukaryota</taxon>
        <taxon>Fungi</taxon>
        <taxon>Dikarya</taxon>
        <taxon>Ascomycota</taxon>
        <taxon>Pezizomycotina</taxon>
        <taxon>Leotiomycetes</taxon>
        <taxon>Erysiphales</taxon>
        <taxon>Erysiphaceae</taxon>
        <taxon>Erysiphe</taxon>
    </lineage>
</organism>
<keyword evidence="3 5" id="KW-1133">Transmembrane helix</keyword>
<evidence type="ECO:0000256" key="5">
    <source>
        <dbReference type="SAM" id="Phobius"/>
    </source>
</evidence>
<feature type="transmembrane region" description="Helical" evidence="5">
    <location>
        <begin position="60"/>
        <end position="82"/>
    </location>
</feature>
<dbReference type="HOGENOM" id="CLU_008455_11_3_1"/>
<dbReference type="GO" id="GO:0000297">
    <property type="term" value="F:spermine transmembrane transporter activity"/>
    <property type="evidence" value="ECO:0007669"/>
    <property type="project" value="TreeGrafter"/>
</dbReference>
<dbReference type="InterPro" id="IPR011701">
    <property type="entry name" value="MFS"/>
</dbReference>
<comment type="subcellular location">
    <subcellularLocation>
        <location evidence="1">Membrane</location>
        <topology evidence="1">Multi-pass membrane protein</topology>
    </subcellularLocation>
</comment>
<dbReference type="STRING" id="52586.A0A0B1P5K1"/>
<dbReference type="PROSITE" id="PS50850">
    <property type="entry name" value="MFS"/>
    <property type="match status" value="1"/>
</dbReference>
<evidence type="ECO:0000256" key="1">
    <source>
        <dbReference type="ARBA" id="ARBA00004141"/>
    </source>
</evidence>
<dbReference type="InterPro" id="IPR036259">
    <property type="entry name" value="MFS_trans_sf"/>
</dbReference>
<dbReference type="GO" id="GO:0015606">
    <property type="term" value="F:spermidine transmembrane transporter activity"/>
    <property type="evidence" value="ECO:0007669"/>
    <property type="project" value="TreeGrafter"/>
</dbReference>
<protein>
    <submittedName>
        <fullName evidence="7">Putative mfs transporter</fullName>
    </submittedName>
</protein>
<feature type="transmembrane region" description="Helical" evidence="5">
    <location>
        <begin position="289"/>
        <end position="310"/>
    </location>
</feature>
<keyword evidence="2 5" id="KW-0812">Transmembrane</keyword>
<dbReference type="InterPro" id="IPR020846">
    <property type="entry name" value="MFS_dom"/>
</dbReference>
<dbReference type="Gene3D" id="1.20.1250.20">
    <property type="entry name" value="MFS general substrate transporter like domains"/>
    <property type="match status" value="1"/>
</dbReference>
<dbReference type="PANTHER" id="PTHR23502:SF182">
    <property type="entry name" value="POLYAMINE TRANSPORTER, PUTATIVE-RELATED"/>
    <property type="match status" value="1"/>
</dbReference>
<dbReference type="SUPFAM" id="SSF103473">
    <property type="entry name" value="MFS general substrate transporter"/>
    <property type="match status" value="1"/>
</dbReference>
<comment type="caution">
    <text evidence="7">The sequence shown here is derived from an EMBL/GenBank/DDBJ whole genome shotgun (WGS) entry which is preliminary data.</text>
</comment>
<accession>A0A0B1P5K1</accession>
<dbReference type="PANTHER" id="PTHR23502">
    <property type="entry name" value="MAJOR FACILITATOR SUPERFAMILY"/>
    <property type="match status" value="1"/>
</dbReference>
<dbReference type="Proteomes" id="UP000030854">
    <property type="component" value="Unassembled WGS sequence"/>
</dbReference>
<dbReference type="OMA" id="CLRWERY"/>
<reference evidence="7 8" key="1">
    <citation type="journal article" date="2014" name="BMC Genomics">
        <title>Adaptive genomic structural variation in the grape powdery mildew pathogen, Erysiphe necator.</title>
        <authorList>
            <person name="Jones L."/>
            <person name="Riaz S."/>
            <person name="Morales-Cruz A."/>
            <person name="Amrine K.C."/>
            <person name="McGuire B."/>
            <person name="Gubler W.D."/>
            <person name="Walker M.A."/>
            <person name="Cantu D."/>
        </authorList>
    </citation>
    <scope>NUCLEOTIDE SEQUENCE [LARGE SCALE GENOMIC DNA]</scope>
    <source>
        <strain evidence="8">c</strain>
    </source>
</reference>